<dbReference type="OrthoDB" id="3800809at2759"/>
<evidence type="ECO:0000313" key="2">
    <source>
        <dbReference type="Proteomes" id="UP000799778"/>
    </source>
</evidence>
<dbReference type="Proteomes" id="UP000799778">
    <property type="component" value="Unassembled WGS sequence"/>
</dbReference>
<organism evidence="1 2">
    <name type="scientific">Aaosphaeria arxii CBS 175.79</name>
    <dbReference type="NCBI Taxonomy" id="1450172"/>
    <lineage>
        <taxon>Eukaryota</taxon>
        <taxon>Fungi</taxon>
        <taxon>Dikarya</taxon>
        <taxon>Ascomycota</taxon>
        <taxon>Pezizomycotina</taxon>
        <taxon>Dothideomycetes</taxon>
        <taxon>Pleosporomycetidae</taxon>
        <taxon>Pleosporales</taxon>
        <taxon>Pleosporales incertae sedis</taxon>
        <taxon>Aaosphaeria</taxon>
    </lineage>
</organism>
<reference evidence="1" key="1">
    <citation type="journal article" date="2020" name="Stud. Mycol.">
        <title>101 Dothideomycetes genomes: a test case for predicting lifestyles and emergence of pathogens.</title>
        <authorList>
            <person name="Haridas S."/>
            <person name="Albert R."/>
            <person name="Binder M."/>
            <person name="Bloem J."/>
            <person name="Labutti K."/>
            <person name="Salamov A."/>
            <person name="Andreopoulos B."/>
            <person name="Baker S."/>
            <person name="Barry K."/>
            <person name="Bills G."/>
            <person name="Bluhm B."/>
            <person name="Cannon C."/>
            <person name="Castanera R."/>
            <person name="Culley D."/>
            <person name="Daum C."/>
            <person name="Ezra D."/>
            <person name="Gonzalez J."/>
            <person name="Henrissat B."/>
            <person name="Kuo A."/>
            <person name="Liang C."/>
            <person name="Lipzen A."/>
            <person name="Lutzoni F."/>
            <person name="Magnuson J."/>
            <person name="Mondo S."/>
            <person name="Nolan M."/>
            <person name="Ohm R."/>
            <person name="Pangilinan J."/>
            <person name="Park H.-J."/>
            <person name="Ramirez L."/>
            <person name="Alfaro M."/>
            <person name="Sun H."/>
            <person name="Tritt A."/>
            <person name="Yoshinaga Y."/>
            <person name="Zwiers L.-H."/>
            <person name="Turgeon B."/>
            <person name="Goodwin S."/>
            <person name="Spatafora J."/>
            <person name="Crous P."/>
            <person name="Grigoriev I."/>
        </authorList>
    </citation>
    <scope>NUCLEOTIDE SEQUENCE</scope>
    <source>
        <strain evidence="1">CBS 175.79</strain>
    </source>
</reference>
<dbReference type="EMBL" id="ML978070">
    <property type="protein sequence ID" value="KAF2014488.1"/>
    <property type="molecule type" value="Genomic_DNA"/>
</dbReference>
<gene>
    <name evidence="1" type="ORF">BU24DRAFT_423422</name>
</gene>
<dbReference type="GeneID" id="54285645"/>
<name>A0A6A5XML8_9PLEO</name>
<proteinExistence type="predicted"/>
<dbReference type="RefSeq" id="XP_033382827.1">
    <property type="nucleotide sequence ID" value="XM_033528248.1"/>
</dbReference>
<sequence>MASTFIVGKVYCTTSPDHTPDDDCSMCPTSSPCDVYHGNNVLIEHNPYSPLVDGDKVWYCSSCNEGPIGSWQNVCAICGHQKCSNCKEEESK</sequence>
<keyword evidence="2" id="KW-1185">Reference proteome</keyword>
<protein>
    <submittedName>
        <fullName evidence="1">Uncharacterized protein</fullName>
    </submittedName>
</protein>
<accession>A0A6A5XML8</accession>
<dbReference type="AlphaFoldDB" id="A0A6A5XML8"/>
<evidence type="ECO:0000313" key="1">
    <source>
        <dbReference type="EMBL" id="KAF2014488.1"/>
    </source>
</evidence>